<dbReference type="RefSeq" id="XP_019627243.1">
    <property type="nucleotide sequence ID" value="XM_019771684.1"/>
</dbReference>
<feature type="compositionally biased region" description="Basic and acidic residues" evidence="1">
    <location>
        <begin position="233"/>
        <end position="242"/>
    </location>
</feature>
<protein>
    <submittedName>
        <fullName evidence="3">Uncharacterized protein LOC109472108</fullName>
    </submittedName>
</protein>
<accession>A0A6P4YSA8</accession>
<reference evidence="3" key="1">
    <citation type="submission" date="2025-08" db="UniProtKB">
        <authorList>
            <consortium name="RefSeq"/>
        </authorList>
    </citation>
    <scope>IDENTIFICATION</scope>
    <source>
        <tissue evidence="3">Gonad</tissue>
    </source>
</reference>
<evidence type="ECO:0000313" key="3">
    <source>
        <dbReference type="RefSeq" id="XP_019627243.1"/>
    </source>
</evidence>
<dbReference type="KEGG" id="bbel:109472108"/>
<evidence type="ECO:0000256" key="1">
    <source>
        <dbReference type="SAM" id="MobiDB-lite"/>
    </source>
</evidence>
<sequence>MAVGVMNKWAKGTYQRQPTTAVTQTLFYCLVGLKDEQDVFNVLQEFHNGCLKSKKEFDQKVNGIKLSKQGGDACQLLHAEKQRLCETVRNLTEEKTAAEAENQRLSGEIDNLKKELDKSKKDLDKYQKDKEPHEATEPAPKSRKTLHNWEGKTITMGKMVAVVYSSPHQVYYGQVADIAEREGEQVVMVDFFKKARKSLVANGERQPVPPTFILDTDVQVVKNGETLSLSQGEDGRLKKKETQFWATGKSP</sequence>
<dbReference type="OrthoDB" id="10339224at2759"/>
<gene>
    <name evidence="3" type="primary">LOC109472108</name>
</gene>
<dbReference type="AlphaFoldDB" id="A0A6P4YSA8"/>
<feature type="compositionally biased region" description="Basic and acidic residues" evidence="1">
    <location>
        <begin position="120"/>
        <end position="136"/>
    </location>
</feature>
<name>A0A6P4YSA8_BRABE</name>
<organism evidence="2 3">
    <name type="scientific">Branchiostoma belcheri</name>
    <name type="common">Amphioxus</name>
    <dbReference type="NCBI Taxonomy" id="7741"/>
    <lineage>
        <taxon>Eukaryota</taxon>
        <taxon>Metazoa</taxon>
        <taxon>Chordata</taxon>
        <taxon>Cephalochordata</taxon>
        <taxon>Leptocardii</taxon>
        <taxon>Amphioxiformes</taxon>
        <taxon>Branchiostomatidae</taxon>
        <taxon>Branchiostoma</taxon>
    </lineage>
</organism>
<proteinExistence type="predicted"/>
<dbReference type="Proteomes" id="UP000515135">
    <property type="component" value="Unplaced"/>
</dbReference>
<feature type="region of interest" description="Disordered" evidence="1">
    <location>
        <begin position="120"/>
        <end position="148"/>
    </location>
</feature>
<dbReference type="GeneID" id="109472108"/>
<keyword evidence="2" id="KW-1185">Reference proteome</keyword>
<evidence type="ECO:0000313" key="2">
    <source>
        <dbReference type="Proteomes" id="UP000515135"/>
    </source>
</evidence>
<feature type="region of interest" description="Disordered" evidence="1">
    <location>
        <begin position="230"/>
        <end position="251"/>
    </location>
</feature>